<dbReference type="Proteomes" id="UP001552299">
    <property type="component" value="Unassembled WGS sequence"/>
</dbReference>
<dbReference type="AlphaFoldDB" id="A0ABD0VH47"/>
<evidence type="ECO:0000313" key="1">
    <source>
        <dbReference type="EMBL" id="KAL0921912.1"/>
    </source>
</evidence>
<proteinExistence type="predicted"/>
<comment type="caution">
    <text evidence="1">The sequence shown here is derived from an EMBL/GenBank/DDBJ whole genome shotgun (WGS) entry which is preliminary data.</text>
</comment>
<gene>
    <name evidence="1" type="ORF">M5K25_005858</name>
</gene>
<dbReference type="EMBL" id="JANQDX010000006">
    <property type="protein sequence ID" value="KAL0921912.1"/>
    <property type="molecule type" value="Genomic_DNA"/>
</dbReference>
<keyword evidence="2" id="KW-1185">Reference proteome</keyword>
<accession>A0ABD0VH47</accession>
<sequence>MISSSRVIMVPSLLSQRRKLTQPNQRILIESHELVCSRVPCRLGAIGKYVGSDHNHNLVVSFRSKTIQSENLGHNRLSVASCRAVQILLRATAAPATAFRGWFVKEIEGRTLERSKVCTLGKFSPLQIISKTDSISSIMEKVRSAISKLLKQRMLQERSAAKRSRSSTARSSSGQWQDRMVEIANFSSGEGSVERRSERRRAAWVVTCSGAGAKWIGGGRRRGVFSRAGFLTWLRDARQ</sequence>
<evidence type="ECO:0000313" key="2">
    <source>
        <dbReference type="Proteomes" id="UP001552299"/>
    </source>
</evidence>
<protein>
    <submittedName>
        <fullName evidence="1">Uncharacterized protein</fullName>
    </submittedName>
</protein>
<reference evidence="1 2" key="1">
    <citation type="journal article" date="2024" name="Plant Biotechnol. J.">
        <title>Dendrobium thyrsiflorum genome and its molecular insights into genes involved in important horticultural traits.</title>
        <authorList>
            <person name="Chen B."/>
            <person name="Wang J.Y."/>
            <person name="Zheng P.J."/>
            <person name="Li K.L."/>
            <person name="Liang Y.M."/>
            <person name="Chen X.F."/>
            <person name="Zhang C."/>
            <person name="Zhao X."/>
            <person name="He X."/>
            <person name="Zhang G.Q."/>
            <person name="Liu Z.J."/>
            <person name="Xu Q."/>
        </authorList>
    </citation>
    <scope>NUCLEOTIDE SEQUENCE [LARGE SCALE GENOMIC DNA]</scope>
    <source>
        <strain evidence="1">GZMU011</strain>
    </source>
</reference>
<name>A0ABD0VH47_DENTH</name>
<organism evidence="1 2">
    <name type="scientific">Dendrobium thyrsiflorum</name>
    <name type="common">Pinecone-like raceme dendrobium</name>
    <name type="synonym">Orchid</name>
    <dbReference type="NCBI Taxonomy" id="117978"/>
    <lineage>
        <taxon>Eukaryota</taxon>
        <taxon>Viridiplantae</taxon>
        <taxon>Streptophyta</taxon>
        <taxon>Embryophyta</taxon>
        <taxon>Tracheophyta</taxon>
        <taxon>Spermatophyta</taxon>
        <taxon>Magnoliopsida</taxon>
        <taxon>Liliopsida</taxon>
        <taxon>Asparagales</taxon>
        <taxon>Orchidaceae</taxon>
        <taxon>Epidendroideae</taxon>
        <taxon>Malaxideae</taxon>
        <taxon>Dendrobiinae</taxon>
        <taxon>Dendrobium</taxon>
    </lineage>
</organism>